<accession>A0ABR2PQA8</accession>
<name>A0ABR2PQA8_9ROSI</name>
<feature type="signal peptide" evidence="1">
    <location>
        <begin position="1"/>
        <end position="21"/>
    </location>
</feature>
<evidence type="ECO:0000313" key="2">
    <source>
        <dbReference type="EMBL" id="KAK8990637.1"/>
    </source>
</evidence>
<evidence type="ECO:0000313" key="3">
    <source>
        <dbReference type="Proteomes" id="UP001396334"/>
    </source>
</evidence>
<evidence type="ECO:0008006" key="4">
    <source>
        <dbReference type="Google" id="ProtNLM"/>
    </source>
</evidence>
<gene>
    <name evidence="2" type="ORF">V6N11_009328</name>
</gene>
<proteinExistence type="predicted"/>
<keyword evidence="3" id="KW-1185">Reference proteome</keyword>
<evidence type="ECO:0000256" key="1">
    <source>
        <dbReference type="SAM" id="SignalP"/>
    </source>
</evidence>
<feature type="chain" id="PRO_5046576958" description="Secreted protein" evidence="1">
    <location>
        <begin position="22"/>
        <end position="105"/>
    </location>
</feature>
<organism evidence="2 3">
    <name type="scientific">Hibiscus sabdariffa</name>
    <name type="common">roselle</name>
    <dbReference type="NCBI Taxonomy" id="183260"/>
    <lineage>
        <taxon>Eukaryota</taxon>
        <taxon>Viridiplantae</taxon>
        <taxon>Streptophyta</taxon>
        <taxon>Embryophyta</taxon>
        <taxon>Tracheophyta</taxon>
        <taxon>Spermatophyta</taxon>
        <taxon>Magnoliopsida</taxon>
        <taxon>eudicotyledons</taxon>
        <taxon>Gunneridae</taxon>
        <taxon>Pentapetalae</taxon>
        <taxon>rosids</taxon>
        <taxon>malvids</taxon>
        <taxon>Malvales</taxon>
        <taxon>Malvaceae</taxon>
        <taxon>Malvoideae</taxon>
        <taxon>Hibiscus</taxon>
    </lineage>
</organism>
<keyword evidence="1" id="KW-0732">Signal</keyword>
<dbReference type="Proteomes" id="UP001396334">
    <property type="component" value="Unassembled WGS sequence"/>
</dbReference>
<sequence length="105" mass="11684">MRQHMPFVSLAHVSILFTMLSQNPSILPARVMINDGSCPPSPCGKSTGIDGAWLNFFTRWIVLTFDRCHLLANGNDHMLLIPTVYGLTFSLHFSLGKPSKQHMAT</sequence>
<comment type="caution">
    <text evidence="2">The sequence shown here is derived from an EMBL/GenBank/DDBJ whole genome shotgun (WGS) entry which is preliminary data.</text>
</comment>
<dbReference type="EMBL" id="JBBPBN010000054">
    <property type="protein sequence ID" value="KAK8990637.1"/>
    <property type="molecule type" value="Genomic_DNA"/>
</dbReference>
<protein>
    <recommendedName>
        <fullName evidence="4">Secreted protein</fullName>
    </recommendedName>
</protein>
<reference evidence="2 3" key="1">
    <citation type="journal article" date="2024" name="G3 (Bethesda)">
        <title>Genome assembly of Hibiscus sabdariffa L. provides insights into metabolisms of medicinal natural products.</title>
        <authorList>
            <person name="Kim T."/>
        </authorList>
    </citation>
    <scope>NUCLEOTIDE SEQUENCE [LARGE SCALE GENOMIC DNA]</scope>
    <source>
        <strain evidence="2">TK-2024</strain>
        <tissue evidence="2">Old leaves</tissue>
    </source>
</reference>